<keyword evidence="2" id="KW-1185">Reference proteome</keyword>
<protein>
    <submittedName>
        <fullName evidence="1">Uncharacterized protein</fullName>
    </submittedName>
</protein>
<dbReference type="EMBL" id="BAAATR010000045">
    <property type="protein sequence ID" value="GAA2272700.1"/>
    <property type="molecule type" value="Genomic_DNA"/>
</dbReference>
<sequence length="66" mass="7044">MSHIPNNKHICILISAIPDAAFPSYAGHAVSEDPVRATGTARATTITGGVRVQDITKRIPFTISRT</sequence>
<evidence type="ECO:0000313" key="2">
    <source>
        <dbReference type="Proteomes" id="UP001500305"/>
    </source>
</evidence>
<reference evidence="2" key="1">
    <citation type="journal article" date="2019" name="Int. J. Syst. Evol. Microbiol.">
        <title>The Global Catalogue of Microorganisms (GCM) 10K type strain sequencing project: providing services to taxonomists for standard genome sequencing and annotation.</title>
        <authorList>
            <consortium name="The Broad Institute Genomics Platform"/>
            <consortium name="The Broad Institute Genome Sequencing Center for Infectious Disease"/>
            <person name="Wu L."/>
            <person name="Ma J."/>
        </authorList>
    </citation>
    <scope>NUCLEOTIDE SEQUENCE [LARGE SCALE GENOMIC DNA]</scope>
    <source>
        <strain evidence="2">JCM 7356</strain>
    </source>
</reference>
<dbReference type="RefSeq" id="WP_344640446.1">
    <property type="nucleotide sequence ID" value="NZ_BAAATR010000045.1"/>
</dbReference>
<comment type="caution">
    <text evidence="1">The sequence shown here is derived from an EMBL/GenBank/DDBJ whole genome shotgun (WGS) entry which is preliminary data.</text>
</comment>
<name>A0ABP5RRP1_9ACTN</name>
<evidence type="ECO:0000313" key="1">
    <source>
        <dbReference type="EMBL" id="GAA2272700.1"/>
    </source>
</evidence>
<gene>
    <name evidence="1" type="ORF">GCM10010430_68340</name>
</gene>
<proteinExistence type="predicted"/>
<organism evidence="1 2">
    <name type="scientific">Kitasatospora cystarginea</name>
    <dbReference type="NCBI Taxonomy" id="58350"/>
    <lineage>
        <taxon>Bacteria</taxon>
        <taxon>Bacillati</taxon>
        <taxon>Actinomycetota</taxon>
        <taxon>Actinomycetes</taxon>
        <taxon>Kitasatosporales</taxon>
        <taxon>Streptomycetaceae</taxon>
        <taxon>Kitasatospora</taxon>
    </lineage>
</organism>
<accession>A0ABP5RRP1</accession>
<dbReference type="Proteomes" id="UP001500305">
    <property type="component" value="Unassembled WGS sequence"/>
</dbReference>